<organism evidence="2 3">
    <name type="scientific">Candidatus Cryptobacteroides intestinavium</name>
    <dbReference type="NCBI Taxonomy" id="2840766"/>
    <lineage>
        <taxon>Bacteria</taxon>
        <taxon>Pseudomonadati</taxon>
        <taxon>Bacteroidota</taxon>
        <taxon>Bacteroidia</taxon>
        <taxon>Bacteroidales</taxon>
        <taxon>Candidatus Cryptobacteroides</taxon>
    </lineage>
</organism>
<keyword evidence="1" id="KW-0812">Transmembrane</keyword>
<proteinExistence type="predicted"/>
<evidence type="ECO:0000313" key="3">
    <source>
        <dbReference type="Proteomes" id="UP000823661"/>
    </source>
</evidence>
<name>A0A9D9EPC5_9BACT</name>
<evidence type="ECO:0000313" key="2">
    <source>
        <dbReference type="EMBL" id="MBO8451791.1"/>
    </source>
</evidence>
<keyword evidence="1" id="KW-1133">Transmembrane helix</keyword>
<reference evidence="2" key="2">
    <citation type="journal article" date="2021" name="PeerJ">
        <title>Extensive microbial diversity within the chicken gut microbiome revealed by metagenomics and culture.</title>
        <authorList>
            <person name="Gilroy R."/>
            <person name="Ravi A."/>
            <person name="Getino M."/>
            <person name="Pursley I."/>
            <person name="Horton D.L."/>
            <person name="Alikhan N.F."/>
            <person name="Baker D."/>
            <person name="Gharbi K."/>
            <person name="Hall N."/>
            <person name="Watson M."/>
            <person name="Adriaenssens E.M."/>
            <person name="Foster-Nyarko E."/>
            <person name="Jarju S."/>
            <person name="Secka A."/>
            <person name="Antonio M."/>
            <person name="Oren A."/>
            <person name="Chaudhuri R.R."/>
            <person name="La Ragione R."/>
            <person name="Hildebrand F."/>
            <person name="Pallen M.J."/>
        </authorList>
    </citation>
    <scope>NUCLEOTIDE SEQUENCE</scope>
    <source>
        <strain evidence="2">B1-20833</strain>
    </source>
</reference>
<dbReference type="AlphaFoldDB" id="A0A9D9EPC5"/>
<dbReference type="Pfam" id="PF15869">
    <property type="entry name" value="TolB_like"/>
    <property type="match status" value="1"/>
</dbReference>
<sequence length="369" mass="42227">MEKNIIYPALCYYIAMMLSVFQILPGCNGDIQKSEYSFPGFKETAEAEFEVISDELFGLNAISDITVRGSKIIVCSVSLEDGKIMHLYDKGNVGPPMHILNYGRGPKELLFASNISFSHVTGTMTFSDNLAAKQVNVNIDVLTELGLDAVDEVQWQVPRWNVHNLKLEKGNLLTYNIGYLQRDTSKVMRLEMRDRYGNILSAYNEFPVIDNDRKRFMMYTNEIIAVSPDEEKMAIASSLGGILEIFSLKNGEIRNKATRYFIEPDFSIEGNRYNYDNLLDCFSDLYAEDDVIYAAYGGEVRMSENRNRPPEEQSLSYRNIAVFDWEGRALKKIRTDYRIERLCLDKGENTIYAVIKDIEGRAYIGRIRL</sequence>
<dbReference type="Proteomes" id="UP000823661">
    <property type="component" value="Unassembled WGS sequence"/>
</dbReference>
<feature type="transmembrane region" description="Helical" evidence="1">
    <location>
        <begin position="5"/>
        <end position="24"/>
    </location>
</feature>
<dbReference type="InterPro" id="IPR011044">
    <property type="entry name" value="Quino_amine_DH_bsu"/>
</dbReference>
<keyword evidence="1" id="KW-0472">Membrane</keyword>
<accession>A0A9D9EPC5</accession>
<reference evidence="2" key="1">
    <citation type="submission" date="2020-10" db="EMBL/GenBank/DDBJ databases">
        <authorList>
            <person name="Gilroy R."/>
        </authorList>
    </citation>
    <scope>NUCLEOTIDE SEQUENCE</scope>
    <source>
        <strain evidence="2">B1-20833</strain>
    </source>
</reference>
<gene>
    <name evidence="2" type="ORF">IAC06_02755</name>
</gene>
<protein>
    <submittedName>
        <fullName evidence="2">Uncharacterized protein</fullName>
    </submittedName>
</protein>
<comment type="caution">
    <text evidence="2">The sequence shown here is derived from an EMBL/GenBank/DDBJ whole genome shotgun (WGS) entry which is preliminary data.</text>
</comment>
<evidence type="ECO:0000256" key="1">
    <source>
        <dbReference type="SAM" id="Phobius"/>
    </source>
</evidence>
<dbReference type="SUPFAM" id="SSF50969">
    <property type="entry name" value="YVTN repeat-like/Quinoprotein amine dehydrogenase"/>
    <property type="match status" value="1"/>
</dbReference>
<dbReference type="EMBL" id="JADIMI010000022">
    <property type="protein sequence ID" value="MBO8451791.1"/>
    <property type="molecule type" value="Genomic_DNA"/>
</dbReference>